<organism evidence="1 2">
    <name type="scientific">Botryotinia fuckeliana (strain T4)</name>
    <name type="common">Noble rot fungus</name>
    <name type="synonym">Botrytis cinerea</name>
    <dbReference type="NCBI Taxonomy" id="999810"/>
    <lineage>
        <taxon>Eukaryota</taxon>
        <taxon>Fungi</taxon>
        <taxon>Dikarya</taxon>
        <taxon>Ascomycota</taxon>
        <taxon>Pezizomycotina</taxon>
        <taxon>Leotiomycetes</taxon>
        <taxon>Helotiales</taxon>
        <taxon>Sclerotiniaceae</taxon>
        <taxon>Botrytis</taxon>
    </lineage>
</organism>
<dbReference type="AlphaFoldDB" id="G2Y1H9"/>
<sequence length="216" mass="24544">MPKILLNNLRISFVPIPLKLNNQSRTMTSRNSQISRTLDSCGKTHSLSKLFYTPLTCWNCGEKHLPSREFCSFCNGLTLPKFTRERPGEPKRLINWKIFLIANTESSQVKNEILGSVEIAIKDDQYTAVLCSASHDSLHGKNEKRTAIFLHRPGGEKWLSFTKAGPGEISVSFRKWENIKLADWTVFEEVLGVTSLPSTFPTPNVRPQTRGRPWEL</sequence>
<proteinExistence type="predicted"/>
<name>G2Y1H9_BOTF4</name>
<reference evidence="2" key="1">
    <citation type="journal article" date="2011" name="PLoS Genet.">
        <title>Genomic analysis of the necrotrophic fungal pathogens Sclerotinia sclerotiorum and Botrytis cinerea.</title>
        <authorList>
            <person name="Amselem J."/>
            <person name="Cuomo C.A."/>
            <person name="van Kan J.A."/>
            <person name="Viaud M."/>
            <person name="Benito E.P."/>
            <person name="Couloux A."/>
            <person name="Coutinho P.M."/>
            <person name="de Vries R.P."/>
            <person name="Dyer P.S."/>
            <person name="Fillinger S."/>
            <person name="Fournier E."/>
            <person name="Gout L."/>
            <person name="Hahn M."/>
            <person name="Kohn L."/>
            <person name="Lapalu N."/>
            <person name="Plummer K.M."/>
            <person name="Pradier J.M."/>
            <person name="Quevillon E."/>
            <person name="Sharon A."/>
            <person name="Simon A."/>
            <person name="ten Have A."/>
            <person name="Tudzynski B."/>
            <person name="Tudzynski P."/>
            <person name="Wincker P."/>
            <person name="Andrew M."/>
            <person name="Anthouard V."/>
            <person name="Beever R.E."/>
            <person name="Beffa R."/>
            <person name="Benoit I."/>
            <person name="Bouzid O."/>
            <person name="Brault B."/>
            <person name="Chen Z."/>
            <person name="Choquer M."/>
            <person name="Collemare J."/>
            <person name="Cotton P."/>
            <person name="Danchin E.G."/>
            <person name="Da Silva C."/>
            <person name="Gautier A."/>
            <person name="Giraud C."/>
            <person name="Giraud T."/>
            <person name="Gonzalez C."/>
            <person name="Grossetete S."/>
            <person name="Guldener U."/>
            <person name="Henrissat B."/>
            <person name="Howlett B.J."/>
            <person name="Kodira C."/>
            <person name="Kretschmer M."/>
            <person name="Lappartient A."/>
            <person name="Leroch M."/>
            <person name="Levis C."/>
            <person name="Mauceli E."/>
            <person name="Neuveglise C."/>
            <person name="Oeser B."/>
            <person name="Pearson M."/>
            <person name="Poulain J."/>
            <person name="Poussereau N."/>
            <person name="Quesneville H."/>
            <person name="Rascle C."/>
            <person name="Schumacher J."/>
            <person name="Segurens B."/>
            <person name="Sexton A."/>
            <person name="Silva E."/>
            <person name="Sirven C."/>
            <person name="Soanes D.M."/>
            <person name="Talbot N.J."/>
            <person name="Templeton M."/>
            <person name="Yandava C."/>
            <person name="Yarden O."/>
            <person name="Zeng Q."/>
            <person name="Rollins J.A."/>
            <person name="Lebrun M.H."/>
            <person name="Dickman M."/>
        </authorList>
    </citation>
    <scope>NUCLEOTIDE SEQUENCE [LARGE SCALE GENOMIC DNA]</scope>
    <source>
        <strain evidence="2">T4</strain>
    </source>
</reference>
<dbReference type="EMBL" id="FQ790282">
    <property type="protein sequence ID" value="CCD46519.1"/>
    <property type="molecule type" value="Genomic_DNA"/>
</dbReference>
<accession>G2Y1H9</accession>
<protein>
    <submittedName>
        <fullName evidence="1">Uncharacterized protein</fullName>
    </submittedName>
</protein>
<dbReference type="Proteomes" id="UP000008177">
    <property type="component" value="Unplaced contigs"/>
</dbReference>
<evidence type="ECO:0000313" key="2">
    <source>
        <dbReference type="Proteomes" id="UP000008177"/>
    </source>
</evidence>
<dbReference type="OrthoDB" id="3543627at2759"/>
<gene>
    <name evidence="1" type="ORF">BofuT4_P041300.1</name>
</gene>
<dbReference type="InParanoid" id="G2Y1H9"/>
<dbReference type="HOGENOM" id="CLU_1277458_0_0_1"/>
<evidence type="ECO:0000313" key="1">
    <source>
        <dbReference type="EMBL" id="CCD46519.1"/>
    </source>
</evidence>